<name>A0A402A0C3_9CHLR</name>
<gene>
    <name evidence="1" type="ORF">KTT_23650</name>
</gene>
<organism evidence="1 2">
    <name type="scientific">Tengunoibacter tsumagoiensis</name>
    <dbReference type="NCBI Taxonomy" id="2014871"/>
    <lineage>
        <taxon>Bacteria</taxon>
        <taxon>Bacillati</taxon>
        <taxon>Chloroflexota</taxon>
        <taxon>Ktedonobacteria</taxon>
        <taxon>Ktedonobacterales</taxon>
        <taxon>Dictyobacteraceae</taxon>
        <taxon>Tengunoibacter</taxon>
    </lineage>
</organism>
<accession>A0A402A0C3</accession>
<reference evidence="2" key="1">
    <citation type="submission" date="2018-12" db="EMBL/GenBank/DDBJ databases">
        <title>Tengunoibacter tsumagoiensis gen. nov., sp. nov., Dictyobacter kobayashii sp. nov., D. alpinus sp. nov., and D. joshuensis sp. nov. and description of Dictyobacteraceae fam. nov. within the order Ktedonobacterales isolated from Tengu-no-mugimeshi.</title>
        <authorList>
            <person name="Wang C.M."/>
            <person name="Zheng Y."/>
            <person name="Sakai Y."/>
            <person name="Toyoda A."/>
            <person name="Minakuchi Y."/>
            <person name="Abe K."/>
            <person name="Yokota A."/>
            <person name="Yabe S."/>
        </authorList>
    </citation>
    <scope>NUCLEOTIDE SEQUENCE [LARGE SCALE GENOMIC DNA]</scope>
    <source>
        <strain evidence="2">Uno3</strain>
    </source>
</reference>
<protein>
    <submittedName>
        <fullName evidence="1">Uncharacterized protein</fullName>
    </submittedName>
</protein>
<dbReference type="AlphaFoldDB" id="A0A402A0C3"/>
<sequence length="60" mass="7152">MDNMGYEKYKTSNKSVYLNISTFGMSYNSRWMAVHDLYIDITVYELHLCQRTSDLKICLF</sequence>
<proteinExistence type="predicted"/>
<keyword evidence="2" id="KW-1185">Reference proteome</keyword>
<dbReference type="Proteomes" id="UP000287352">
    <property type="component" value="Unassembled WGS sequence"/>
</dbReference>
<evidence type="ECO:0000313" key="1">
    <source>
        <dbReference type="EMBL" id="GCE12506.1"/>
    </source>
</evidence>
<evidence type="ECO:0000313" key="2">
    <source>
        <dbReference type="Proteomes" id="UP000287352"/>
    </source>
</evidence>
<comment type="caution">
    <text evidence="1">The sequence shown here is derived from an EMBL/GenBank/DDBJ whole genome shotgun (WGS) entry which is preliminary data.</text>
</comment>
<dbReference type="EMBL" id="BIFR01000001">
    <property type="protein sequence ID" value="GCE12506.1"/>
    <property type="molecule type" value="Genomic_DNA"/>
</dbReference>